<dbReference type="PANTHER" id="PTHR22835">
    <property type="entry name" value="ZINC FINGER FYVE DOMAIN CONTAINING PROTEIN"/>
    <property type="match status" value="1"/>
</dbReference>
<dbReference type="Gene3D" id="3.40.50.1110">
    <property type="entry name" value="SGNH hydrolase"/>
    <property type="match status" value="1"/>
</dbReference>
<keyword evidence="2 5" id="KW-0732">Signal</keyword>
<dbReference type="InterPro" id="IPR008265">
    <property type="entry name" value="Lipase_GDSL_AS"/>
</dbReference>
<dbReference type="PANTHER" id="PTHR22835:SF556">
    <property type="match status" value="1"/>
</dbReference>
<evidence type="ECO:0000256" key="5">
    <source>
        <dbReference type="SAM" id="SignalP"/>
    </source>
</evidence>
<comment type="similarity">
    <text evidence="1">Belongs to the 'GDSL' lipolytic enzyme family.</text>
</comment>
<dbReference type="Pfam" id="PF00657">
    <property type="entry name" value="Lipase_GDSL"/>
    <property type="match status" value="1"/>
</dbReference>
<keyword evidence="3" id="KW-0378">Hydrolase</keyword>
<dbReference type="InterPro" id="IPR035669">
    <property type="entry name" value="SGNH_plant_lipase-like"/>
</dbReference>
<proteinExistence type="evidence at transcript level"/>
<accession>A0A7M3UIA4</accession>
<dbReference type="GO" id="GO:0016298">
    <property type="term" value="F:lipase activity"/>
    <property type="evidence" value="ECO:0007669"/>
    <property type="project" value="InterPro"/>
</dbReference>
<reference evidence="6" key="1">
    <citation type="submission" date="2020-04" db="EMBL/GenBank/DDBJ databases">
        <title>GDSL lipase-like protein is a key player in the synthesis of dicaffeoyl quinic acid in Ipomoea batatas.</title>
        <authorList>
            <person name="Hehn A."/>
            <person name="Gagneul D."/>
            <person name="Miguel S."/>
            <person name="Hilbert J.L."/>
            <person name="Legrand G."/>
            <person name="Bourgaud F."/>
        </authorList>
    </citation>
    <scope>NUCLEOTIDE SEQUENCE</scope>
</reference>
<dbReference type="PROSITE" id="PS01098">
    <property type="entry name" value="LIPASE_GDSL_SER"/>
    <property type="match status" value="1"/>
</dbReference>
<dbReference type="EMBL" id="MT291823">
    <property type="protein sequence ID" value="QOH99319.1"/>
    <property type="molecule type" value="mRNA"/>
</dbReference>
<dbReference type="SUPFAM" id="SSF52266">
    <property type="entry name" value="SGNH hydrolase"/>
    <property type="match status" value="1"/>
</dbReference>
<dbReference type="AlphaFoldDB" id="A0A7M3UIA4"/>
<evidence type="ECO:0000256" key="2">
    <source>
        <dbReference type="ARBA" id="ARBA00022729"/>
    </source>
</evidence>
<keyword evidence="4" id="KW-0325">Glycoprotein</keyword>
<sequence>MAAAAPSSSLLGVLMLLASIGYAAACYSAVFGFGDSLTDAGNLIRLEPDGTVPHMYFPPYGETYFDKPTGRCSDGRLIVDLIAQHYGLPLPPPSIPASLEGDKNRLRAGVNFAVVGSRALDAQFYEQRDIFDTVTNVSMTDQLNWFKELLPSLCSSPHDCKELLDGSLFVLGEFGGNDYTHSLLSGKGINVIRPFIPIVTRAIAQAVHELVELGARTVMIPSVLPLGCAASYLTYYPSPNPDDYDELGCLIWVNEMASYHNQLLQQQLAHVRELHPYANIVFADIYNAAMEVYQGPDTYGFSGGALRACCGGGGPYNFNTSAQCGNEGATACDNPSSYVNWDGYHLTEAAYQCITTGLLEGPYTYPRMKNLCRFDSRKTSRVAQI</sequence>
<protein>
    <submittedName>
        <fullName evidence="6">ICS</fullName>
    </submittedName>
</protein>
<feature type="chain" id="PRO_5029635285" evidence="5">
    <location>
        <begin position="26"/>
        <end position="385"/>
    </location>
</feature>
<name>A0A7M3UIA4_IPOBA</name>
<dbReference type="InterPro" id="IPR001087">
    <property type="entry name" value="GDSL"/>
</dbReference>
<dbReference type="CDD" id="cd01837">
    <property type="entry name" value="SGNH_plant_lipase_like"/>
    <property type="match status" value="1"/>
</dbReference>
<evidence type="ECO:0000313" key="6">
    <source>
        <dbReference type="EMBL" id="QOH99319.1"/>
    </source>
</evidence>
<organism evidence="6">
    <name type="scientific">Ipomoea batatas</name>
    <name type="common">Sweet potato</name>
    <name type="synonym">Convolvulus batatas</name>
    <dbReference type="NCBI Taxonomy" id="4120"/>
    <lineage>
        <taxon>Eukaryota</taxon>
        <taxon>Viridiplantae</taxon>
        <taxon>Streptophyta</taxon>
        <taxon>Embryophyta</taxon>
        <taxon>Tracheophyta</taxon>
        <taxon>Spermatophyta</taxon>
        <taxon>Magnoliopsida</taxon>
        <taxon>eudicotyledons</taxon>
        <taxon>Gunneridae</taxon>
        <taxon>Pentapetalae</taxon>
        <taxon>asterids</taxon>
        <taxon>lamiids</taxon>
        <taxon>Solanales</taxon>
        <taxon>Convolvulaceae</taxon>
        <taxon>Ipomoeeae</taxon>
        <taxon>Ipomoea</taxon>
    </lineage>
</organism>
<feature type="signal peptide" evidence="5">
    <location>
        <begin position="1"/>
        <end position="25"/>
    </location>
</feature>
<evidence type="ECO:0000256" key="1">
    <source>
        <dbReference type="ARBA" id="ARBA00008668"/>
    </source>
</evidence>
<dbReference type="InterPro" id="IPR036514">
    <property type="entry name" value="SGNH_hydro_sf"/>
</dbReference>
<evidence type="ECO:0000256" key="4">
    <source>
        <dbReference type="ARBA" id="ARBA00023180"/>
    </source>
</evidence>
<dbReference type="GO" id="GO:0006629">
    <property type="term" value="P:lipid metabolic process"/>
    <property type="evidence" value="ECO:0007669"/>
    <property type="project" value="InterPro"/>
</dbReference>
<evidence type="ECO:0000256" key="3">
    <source>
        <dbReference type="ARBA" id="ARBA00022801"/>
    </source>
</evidence>
<dbReference type="SMR" id="A0A7M3UIA4"/>